<gene>
    <name evidence="2" type="ORF">EZS27_028497</name>
</gene>
<evidence type="ECO:0000313" key="2">
    <source>
        <dbReference type="EMBL" id="KAA6321903.1"/>
    </source>
</evidence>
<comment type="caution">
    <text evidence="2">The sequence shown here is derived from an EMBL/GenBank/DDBJ whole genome shotgun (WGS) entry which is preliminary data.</text>
</comment>
<feature type="compositionally biased region" description="Low complexity" evidence="1">
    <location>
        <begin position="59"/>
        <end position="70"/>
    </location>
</feature>
<evidence type="ECO:0000256" key="1">
    <source>
        <dbReference type="SAM" id="MobiDB-lite"/>
    </source>
</evidence>
<organism evidence="2">
    <name type="scientific">termite gut metagenome</name>
    <dbReference type="NCBI Taxonomy" id="433724"/>
    <lineage>
        <taxon>unclassified sequences</taxon>
        <taxon>metagenomes</taxon>
        <taxon>organismal metagenomes</taxon>
    </lineage>
</organism>
<feature type="region of interest" description="Disordered" evidence="1">
    <location>
        <begin position="57"/>
        <end position="77"/>
    </location>
</feature>
<protein>
    <submittedName>
        <fullName evidence="2">Uncharacterized protein</fullName>
    </submittedName>
</protein>
<accession>A0A5J4QMU7</accession>
<proteinExistence type="predicted"/>
<dbReference type="AlphaFoldDB" id="A0A5J4QMU7"/>
<sequence length="243" mass="26655">MKVFAVTVILVSLYLLYRIAYPNERKAGKGSDVPDRKQADEADAIVKKHYIYTSRNLPTPNAATATPNAATKEKAESEGKKQIIFVSDKEKAGAGVIPPEELDGVFASQVERIHIDYPLERGNMEETDEPDAEEEAEELRQVLKGDTEAAGGFTYEEIVEAIGAADNPADEKAQAGAGKVFYTLEKTDLFEQLISSDGGRAARINAVLERYAGGIIPQAQETEDTEKDTEYRNFDITAFLSET</sequence>
<dbReference type="EMBL" id="SNRY01003183">
    <property type="protein sequence ID" value="KAA6321903.1"/>
    <property type="molecule type" value="Genomic_DNA"/>
</dbReference>
<reference evidence="2" key="1">
    <citation type="submission" date="2019-03" db="EMBL/GenBank/DDBJ databases">
        <title>Single cell metagenomics reveals metabolic interactions within the superorganism composed of flagellate Streblomastix strix and complex community of Bacteroidetes bacteria on its surface.</title>
        <authorList>
            <person name="Treitli S.C."/>
            <person name="Kolisko M."/>
            <person name="Husnik F."/>
            <person name="Keeling P."/>
            <person name="Hampl V."/>
        </authorList>
    </citation>
    <scope>NUCLEOTIDE SEQUENCE</scope>
    <source>
        <strain evidence="2">STM</strain>
    </source>
</reference>
<name>A0A5J4QMU7_9ZZZZ</name>